<accession>A0A8H5AYH7</accession>
<dbReference type="OrthoDB" id="2555515at2759"/>
<comment type="caution">
    <text evidence="3">The sequence shown here is derived from an EMBL/GenBank/DDBJ whole genome shotgun (WGS) entry which is preliminary data.</text>
</comment>
<feature type="compositionally biased region" description="Acidic residues" evidence="1">
    <location>
        <begin position="805"/>
        <end position="819"/>
    </location>
</feature>
<dbReference type="InterPro" id="IPR029332">
    <property type="entry name" value="PEHE_dom"/>
</dbReference>
<feature type="compositionally biased region" description="Acidic residues" evidence="1">
    <location>
        <begin position="444"/>
        <end position="473"/>
    </location>
</feature>
<evidence type="ECO:0000313" key="3">
    <source>
        <dbReference type="EMBL" id="KAF5313248.1"/>
    </source>
</evidence>
<feature type="compositionally biased region" description="Acidic residues" evidence="1">
    <location>
        <begin position="601"/>
        <end position="615"/>
    </location>
</feature>
<feature type="compositionally biased region" description="Low complexity" evidence="1">
    <location>
        <begin position="387"/>
        <end position="404"/>
    </location>
</feature>
<feature type="compositionally biased region" description="Basic and acidic residues" evidence="1">
    <location>
        <begin position="251"/>
        <end position="269"/>
    </location>
</feature>
<feature type="compositionally biased region" description="Low complexity" evidence="1">
    <location>
        <begin position="290"/>
        <end position="312"/>
    </location>
</feature>
<dbReference type="AlphaFoldDB" id="A0A8H5AYH7"/>
<dbReference type="EMBL" id="JAACJJ010000056">
    <property type="protein sequence ID" value="KAF5313248.1"/>
    <property type="molecule type" value="Genomic_DNA"/>
</dbReference>
<feature type="region of interest" description="Disordered" evidence="1">
    <location>
        <begin position="351"/>
        <end position="678"/>
    </location>
</feature>
<feature type="compositionally biased region" description="Low complexity" evidence="1">
    <location>
        <begin position="474"/>
        <end position="491"/>
    </location>
</feature>
<feature type="compositionally biased region" description="Polar residues" evidence="1">
    <location>
        <begin position="1"/>
        <end position="12"/>
    </location>
</feature>
<reference evidence="3 4" key="1">
    <citation type="journal article" date="2020" name="ISME J.">
        <title>Uncovering the hidden diversity of litter-decomposition mechanisms in mushroom-forming fungi.</title>
        <authorList>
            <person name="Floudas D."/>
            <person name="Bentzer J."/>
            <person name="Ahren D."/>
            <person name="Johansson T."/>
            <person name="Persson P."/>
            <person name="Tunlid A."/>
        </authorList>
    </citation>
    <scope>NUCLEOTIDE SEQUENCE [LARGE SCALE GENOMIC DNA]</scope>
    <source>
        <strain evidence="3 4">CBS 101986</strain>
    </source>
</reference>
<feature type="compositionally biased region" description="Basic and acidic residues" evidence="1">
    <location>
        <begin position="501"/>
        <end position="513"/>
    </location>
</feature>
<evidence type="ECO:0000313" key="4">
    <source>
        <dbReference type="Proteomes" id="UP000567179"/>
    </source>
</evidence>
<feature type="compositionally biased region" description="Acidic residues" evidence="1">
    <location>
        <begin position="541"/>
        <end position="551"/>
    </location>
</feature>
<organism evidence="3 4">
    <name type="scientific">Psilocybe cf. subviscida</name>
    <dbReference type="NCBI Taxonomy" id="2480587"/>
    <lineage>
        <taxon>Eukaryota</taxon>
        <taxon>Fungi</taxon>
        <taxon>Dikarya</taxon>
        <taxon>Basidiomycota</taxon>
        <taxon>Agaricomycotina</taxon>
        <taxon>Agaricomycetes</taxon>
        <taxon>Agaricomycetidae</taxon>
        <taxon>Agaricales</taxon>
        <taxon>Agaricineae</taxon>
        <taxon>Strophariaceae</taxon>
        <taxon>Psilocybe</taxon>
    </lineage>
</organism>
<evidence type="ECO:0000259" key="2">
    <source>
        <dbReference type="SMART" id="SM01300"/>
    </source>
</evidence>
<feature type="compositionally biased region" description="Pro residues" evidence="1">
    <location>
        <begin position="377"/>
        <end position="386"/>
    </location>
</feature>
<feature type="region of interest" description="Disordered" evidence="1">
    <location>
        <begin position="742"/>
        <end position="879"/>
    </location>
</feature>
<gene>
    <name evidence="3" type="ORF">D9619_002609</name>
</gene>
<feature type="compositionally biased region" description="Acidic residues" evidence="1">
    <location>
        <begin position="772"/>
        <end position="797"/>
    </location>
</feature>
<dbReference type="SMART" id="SM01300">
    <property type="entry name" value="PEHE"/>
    <property type="match status" value="1"/>
</dbReference>
<protein>
    <recommendedName>
        <fullName evidence="2">PEHE domain-containing protein</fullName>
    </recommendedName>
</protein>
<proteinExistence type="predicted"/>
<feature type="compositionally biased region" description="Basic and acidic residues" evidence="1">
    <location>
        <begin position="277"/>
        <end position="286"/>
    </location>
</feature>
<feature type="domain" description="PEHE" evidence="2">
    <location>
        <begin position="105"/>
        <end position="239"/>
    </location>
</feature>
<feature type="compositionally biased region" description="Acidic residues" evidence="1">
    <location>
        <begin position="834"/>
        <end position="856"/>
    </location>
</feature>
<dbReference type="Proteomes" id="UP000567179">
    <property type="component" value="Unassembled WGS sequence"/>
</dbReference>
<keyword evidence="4" id="KW-1185">Reference proteome</keyword>
<feature type="region of interest" description="Disordered" evidence="1">
    <location>
        <begin position="112"/>
        <end position="140"/>
    </location>
</feature>
<feature type="compositionally biased region" description="Basic and acidic residues" evidence="1">
    <location>
        <begin position="552"/>
        <end position="569"/>
    </location>
</feature>
<feature type="compositionally biased region" description="Basic and acidic residues" evidence="1">
    <location>
        <begin position="746"/>
        <end position="755"/>
    </location>
</feature>
<evidence type="ECO:0000256" key="1">
    <source>
        <dbReference type="SAM" id="MobiDB-lite"/>
    </source>
</evidence>
<feature type="compositionally biased region" description="Polar residues" evidence="1">
    <location>
        <begin position="662"/>
        <end position="672"/>
    </location>
</feature>
<sequence length="879" mass="96137">MDASSSSNTGSGPQKRVLPARSRRGGPGLGTCDVDVMILEAHKRKMEAEPLVPADTPFLLTTNSSKFSVDSERDPESTFTINTVANERYFDRPEVLRAFREQQIIQTPDFEAINESSTVGGRFRPRGAEDETAETSDATYEKRHKKFETFEKRQRLREKEKLKHEHYKLKERIEQLRAMDSSAFMAVPASSFSEPPPEEHFDTEEVALHPNGMVVNVEGERRRQEMLDNALALERRYSYLLPPDRVRKLAQDVSSHTESHHEYESDTDRILQIAGPSRRDASETFKFRVPAKSSASNTPAPSPVAVSAPKPSTGRKSKAAIAAAASPIASPIATPKVPTTFRAIHTPASYAAQREHAAAAASDVPPVSVIADEPRRSPSPIPPPETPAESPAAVPVPVAVISAGRGRKRGRGGRPPNGSLISRQIKTKPVEPVPEPVAEPIAEPVEEPIAESVEEPIAEPVEEPIAEPVEEPIAEPVAEPTTEPVAEPVAPTFEPNDDGESEKALSEDEEKHSAVHSKHPSPEPEPEPEAAPALIQTSIEAQEEPAPPEEDAGIHAPEDDVQSEHRETVESSQLTAAPESEAPQAPLQDREYAEPTVSETAVEEAAEAPTIEEDSISVRPAKRQRKTEGQQIEVKRKGRMGRPPRRAVSATTASEDLAVSSVEPSANVSTATGHRRPYPKRGAVFYRTESGADEMTFSLLIMAAVKRESTKRGGDKRHNTAFGIPTPLFKEYDFELPESFFYPEGDVSRLPKAADDPVPQQGAETSGAQAEDGTEANAAEDDDERAEGSEDLEETKEADEREGSEAADSEMTEPMDIDQPDPVKDVPTTRASTTDEDEPEEDELTDEIDIMPEPDNEPGVTPRELSFPLRDDQDEELEW</sequence>
<feature type="region of interest" description="Disordered" evidence="1">
    <location>
        <begin position="1"/>
        <end position="30"/>
    </location>
</feature>
<dbReference type="GO" id="GO:0000123">
    <property type="term" value="C:histone acetyltransferase complex"/>
    <property type="evidence" value="ECO:0007669"/>
    <property type="project" value="UniProtKB-ARBA"/>
</dbReference>
<name>A0A8H5AYH7_9AGAR</name>
<feature type="compositionally biased region" description="Basic residues" evidence="1">
    <location>
        <begin position="636"/>
        <end position="645"/>
    </location>
</feature>
<feature type="region of interest" description="Disordered" evidence="1">
    <location>
        <begin position="251"/>
        <end position="319"/>
    </location>
</feature>